<gene>
    <name evidence="3" type="ORF">ACFPT7_20300</name>
</gene>
<keyword evidence="2" id="KW-0472">Membrane</keyword>
<evidence type="ECO:0000313" key="4">
    <source>
        <dbReference type="Proteomes" id="UP001596091"/>
    </source>
</evidence>
<proteinExistence type="predicted"/>
<feature type="transmembrane region" description="Helical" evidence="2">
    <location>
        <begin position="90"/>
        <end position="107"/>
    </location>
</feature>
<feature type="transmembrane region" description="Helical" evidence="2">
    <location>
        <begin position="352"/>
        <end position="373"/>
    </location>
</feature>
<organism evidence="3 4">
    <name type="scientific">Acidicapsa dinghuensis</name>
    <dbReference type="NCBI Taxonomy" id="2218256"/>
    <lineage>
        <taxon>Bacteria</taxon>
        <taxon>Pseudomonadati</taxon>
        <taxon>Acidobacteriota</taxon>
        <taxon>Terriglobia</taxon>
        <taxon>Terriglobales</taxon>
        <taxon>Acidobacteriaceae</taxon>
        <taxon>Acidicapsa</taxon>
    </lineage>
</organism>
<accession>A0ABW1ELC8</accession>
<name>A0ABW1ELC8_9BACT</name>
<dbReference type="RefSeq" id="WP_263332783.1">
    <property type="nucleotide sequence ID" value="NZ_JAGSYH010000001.1"/>
</dbReference>
<evidence type="ECO:0008006" key="5">
    <source>
        <dbReference type="Google" id="ProtNLM"/>
    </source>
</evidence>
<dbReference type="EMBL" id="JBHSPH010000010">
    <property type="protein sequence ID" value="MFC5864661.1"/>
    <property type="molecule type" value="Genomic_DNA"/>
</dbReference>
<feature type="transmembrane region" description="Helical" evidence="2">
    <location>
        <begin position="139"/>
        <end position="157"/>
    </location>
</feature>
<sequence>MQRWIQRSIVLCLLLAIAFLLLRHPMATNDGPVHLAFTNQIVHQHDPGFPLQHKAYLVEMRPDPNLAVYLLMAGLMKLFSAGIAEAIIQFLCLAGPMCAAYFAIHMVEPKNTWLAIFVFPISLNQMFFLGLYNHCMSTAAFFIAIGTYIWMMKAPSVKRALCLAGSLVLAFFCHASGFLMSVLGIQALIFTEIALCWYREQHLLPTLRKHLHAWIAMLAPLPLVALYLMTDEKGATVYGVPLRERITDFLKLHELAVNYPMVDRFTALGVSIPLLLGAVVVGVRVLRRRADLSPERRDEAIGMMAGFAMAVIFMLAFPDIMGGGWTHFRRFVIFPYFWAILLMAFDHYRPVWARTIMAVGTSAAVALLVSTVMGQQMIRAQMEQLADADRLIGNHCTVLPIVPQSRPLNSYGGQAWMQYEPFFESASLLELTEDRVVLFNYLARLPAYPVHFRSSMEPQEKIFLWKKLERSVQIRYVDIPGFERSSGLRVDYILLWGKPDDKQTVLTQQIQNAIQSYREIYQSPNARVILYQRKGELNDSCDATPAATPLTGGSHGELGTDR</sequence>
<protein>
    <recommendedName>
        <fullName evidence="5">Glycosyltransferase RgtA/B/C/D-like domain-containing protein</fullName>
    </recommendedName>
</protein>
<comment type="caution">
    <text evidence="3">The sequence shown here is derived from an EMBL/GenBank/DDBJ whole genome shotgun (WGS) entry which is preliminary data.</text>
</comment>
<feature type="transmembrane region" description="Helical" evidence="2">
    <location>
        <begin position="298"/>
        <end position="316"/>
    </location>
</feature>
<keyword evidence="2" id="KW-1133">Transmembrane helix</keyword>
<feature type="region of interest" description="Disordered" evidence="1">
    <location>
        <begin position="542"/>
        <end position="562"/>
    </location>
</feature>
<feature type="transmembrane region" description="Helical" evidence="2">
    <location>
        <begin position="211"/>
        <end position="229"/>
    </location>
</feature>
<keyword evidence="2" id="KW-0812">Transmembrane</keyword>
<reference evidence="4" key="1">
    <citation type="journal article" date="2019" name="Int. J. Syst. Evol. Microbiol.">
        <title>The Global Catalogue of Microorganisms (GCM) 10K type strain sequencing project: providing services to taxonomists for standard genome sequencing and annotation.</title>
        <authorList>
            <consortium name="The Broad Institute Genomics Platform"/>
            <consortium name="The Broad Institute Genome Sequencing Center for Infectious Disease"/>
            <person name="Wu L."/>
            <person name="Ma J."/>
        </authorList>
    </citation>
    <scope>NUCLEOTIDE SEQUENCE [LARGE SCALE GENOMIC DNA]</scope>
    <source>
        <strain evidence="4">JCM 4087</strain>
    </source>
</reference>
<dbReference type="Proteomes" id="UP001596091">
    <property type="component" value="Unassembled WGS sequence"/>
</dbReference>
<evidence type="ECO:0000256" key="2">
    <source>
        <dbReference type="SAM" id="Phobius"/>
    </source>
</evidence>
<keyword evidence="4" id="KW-1185">Reference proteome</keyword>
<evidence type="ECO:0000256" key="1">
    <source>
        <dbReference type="SAM" id="MobiDB-lite"/>
    </source>
</evidence>
<evidence type="ECO:0000313" key="3">
    <source>
        <dbReference type="EMBL" id="MFC5864661.1"/>
    </source>
</evidence>
<feature type="transmembrane region" description="Helical" evidence="2">
    <location>
        <begin position="265"/>
        <end position="286"/>
    </location>
</feature>
<feature type="transmembrane region" description="Helical" evidence="2">
    <location>
        <begin position="163"/>
        <end position="190"/>
    </location>
</feature>
<feature type="transmembrane region" description="Helical" evidence="2">
    <location>
        <begin position="328"/>
        <end position="345"/>
    </location>
</feature>